<dbReference type="GO" id="GO:0003677">
    <property type="term" value="F:DNA binding"/>
    <property type="evidence" value="ECO:0007669"/>
    <property type="project" value="UniProtKB-KW"/>
</dbReference>
<dbReference type="PANTHER" id="PTHR31190:SF434">
    <property type="entry name" value="AP2_ERF DOMAIN PROTEIN"/>
    <property type="match status" value="1"/>
</dbReference>
<dbReference type="PANTHER" id="PTHR31190">
    <property type="entry name" value="DNA-BINDING DOMAIN"/>
    <property type="match status" value="1"/>
</dbReference>
<dbReference type="EnsemblPlants" id="LPERR12G15140.1">
    <property type="protein sequence ID" value="LPERR12G15140.1"/>
    <property type="gene ID" value="LPERR12G15140"/>
</dbReference>
<evidence type="ECO:0000259" key="7">
    <source>
        <dbReference type="PROSITE" id="PS51032"/>
    </source>
</evidence>
<dbReference type="GO" id="GO:0005634">
    <property type="term" value="C:nucleus"/>
    <property type="evidence" value="ECO:0007669"/>
    <property type="project" value="UniProtKB-SubCell"/>
</dbReference>
<dbReference type="Pfam" id="PF00847">
    <property type="entry name" value="AP2"/>
    <property type="match status" value="1"/>
</dbReference>
<evidence type="ECO:0000313" key="9">
    <source>
        <dbReference type="Proteomes" id="UP000032180"/>
    </source>
</evidence>
<reference evidence="8 9" key="1">
    <citation type="submission" date="2012-08" db="EMBL/GenBank/DDBJ databases">
        <title>Oryza genome evolution.</title>
        <authorList>
            <person name="Wing R.A."/>
        </authorList>
    </citation>
    <scope>NUCLEOTIDE SEQUENCE</scope>
</reference>
<name>A0A0D9Y170_9ORYZ</name>
<dbReference type="SUPFAM" id="SSF54171">
    <property type="entry name" value="DNA-binding domain"/>
    <property type="match status" value="1"/>
</dbReference>
<organism evidence="8 9">
    <name type="scientific">Leersia perrieri</name>
    <dbReference type="NCBI Taxonomy" id="77586"/>
    <lineage>
        <taxon>Eukaryota</taxon>
        <taxon>Viridiplantae</taxon>
        <taxon>Streptophyta</taxon>
        <taxon>Embryophyta</taxon>
        <taxon>Tracheophyta</taxon>
        <taxon>Spermatophyta</taxon>
        <taxon>Magnoliopsida</taxon>
        <taxon>Liliopsida</taxon>
        <taxon>Poales</taxon>
        <taxon>Poaceae</taxon>
        <taxon>BOP clade</taxon>
        <taxon>Oryzoideae</taxon>
        <taxon>Oryzeae</taxon>
        <taxon>Oryzinae</taxon>
        <taxon>Leersia</taxon>
    </lineage>
</organism>
<dbReference type="InterPro" id="IPR036955">
    <property type="entry name" value="AP2/ERF_dom_sf"/>
</dbReference>
<sequence>MDFIMYLHYNYVLPVFTNSRIPSSAVEPAVTNQAPPPPKITGGMSSIKAAKHRAGGGPPAAAASKHGFRGVHRRAYGRWAAEIRDVIKGDRVWIGTYDTADDAARAYDAAARKIHGRHAKTNFPFSDHPPPPPPTKTTKKRQPKKRNINVTTAAAVLLLLRRRRRKL</sequence>
<evidence type="ECO:0000256" key="6">
    <source>
        <dbReference type="SAM" id="MobiDB-lite"/>
    </source>
</evidence>
<comment type="subcellular location">
    <subcellularLocation>
        <location evidence="1">Nucleus</location>
    </subcellularLocation>
</comment>
<dbReference type="InterPro" id="IPR016177">
    <property type="entry name" value="DNA-bd_dom_sf"/>
</dbReference>
<evidence type="ECO:0000256" key="3">
    <source>
        <dbReference type="ARBA" id="ARBA00023125"/>
    </source>
</evidence>
<protein>
    <recommendedName>
        <fullName evidence="7">AP2/ERF domain-containing protein</fullName>
    </recommendedName>
</protein>
<reference evidence="8" key="3">
    <citation type="submission" date="2015-04" db="UniProtKB">
        <authorList>
            <consortium name="EnsemblPlants"/>
        </authorList>
    </citation>
    <scope>IDENTIFICATION</scope>
</reference>
<dbReference type="InterPro" id="IPR001471">
    <property type="entry name" value="AP2/ERF_dom"/>
</dbReference>
<dbReference type="SMART" id="SM00380">
    <property type="entry name" value="AP2"/>
    <property type="match status" value="1"/>
</dbReference>
<dbReference type="InterPro" id="IPR044808">
    <property type="entry name" value="ERF_plant"/>
</dbReference>
<accession>A0A0D9Y170</accession>
<dbReference type="STRING" id="77586.A0A0D9Y170"/>
<evidence type="ECO:0000256" key="2">
    <source>
        <dbReference type="ARBA" id="ARBA00023015"/>
    </source>
</evidence>
<dbReference type="AlphaFoldDB" id="A0A0D9Y170"/>
<keyword evidence="3" id="KW-0238">DNA-binding</keyword>
<keyword evidence="9" id="KW-1185">Reference proteome</keyword>
<evidence type="ECO:0000256" key="1">
    <source>
        <dbReference type="ARBA" id="ARBA00004123"/>
    </source>
</evidence>
<evidence type="ECO:0000256" key="5">
    <source>
        <dbReference type="ARBA" id="ARBA00023242"/>
    </source>
</evidence>
<feature type="compositionally biased region" description="Basic residues" evidence="6">
    <location>
        <begin position="137"/>
        <end position="147"/>
    </location>
</feature>
<evidence type="ECO:0000313" key="8">
    <source>
        <dbReference type="EnsemblPlants" id="LPERR12G15140.1"/>
    </source>
</evidence>
<keyword evidence="4" id="KW-0804">Transcription</keyword>
<keyword evidence="5" id="KW-0539">Nucleus</keyword>
<keyword evidence="2" id="KW-0805">Transcription regulation</keyword>
<dbReference type="HOGENOM" id="CLU_1596880_0_0_1"/>
<dbReference type="GO" id="GO:0003700">
    <property type="term" value="F:DNA-binding transcription factor activity"/>
    <property type="evidence" value="ECO:0007669"/>
    <property type="project" value="InterPro"/>
</dbReference>
<dbReference type="GO" id="GO:0009873">
    <property type="term" value="P:ethylene-activated signaling pathway"/>
    <property type="evidence" value="ECO:0007669"/>
    <property type="project" value="InterPro"/>
</dbReference>
<dbReference type="Gene3D" id="3.30.730.10">
    <property type="entry name" value="AP2/ERF domain"/>
    <property type="match status" value="1"/>
</dbReference>
<feature type="region of interest" description="Disordered" evidence="6">
    <location>
        <begin position="118"/>
        <end position="147"/>
    </location>
</feature>
<dbReference type="Gramene" id="LPERR12G15140.1">
    <property type="protein sequence ID" value="LPERR12G15140.1"/>
    <property type="gene ID" value="LPERR12G15140"/>
</dbReference>
<feature type="domain" description="AP2/ERF" evidence="7">
    <location>
        <begin position="67"/>
        <end position="124"/>
    </location>
</feature>
<dbReference type="PRINTS" id="PR00367">
    <property type="entry name" value="ETHRSPELEMNT"/>
</dbReference>
<dbReference type="Proteomes" id="UP000032180">
    <property type="component" value="Chromosome 12"/>
</dbReference>
<dbReference type="PROSITE" id="PS51032">
    <property type="entry name" value="AP2_ERF"/>
    <property type="match status" value="1"/>
</dbReference>
<evidence type="ECO:0000256" key="4">
    <source>
        <dbReference type="ARBA" id="ARBA00023163"/>
    </source>
</evidence>
<proteinExistence type="predicted"/>
<reference evidence="9" key="2">
    <citation type="submission" date="2013-12" db="EMBL/GenBank/DDBJ databases">
        <authorList>
            <person name="Yu Y."/>
            <person name="Lee S."/>
            <person name="de Baynast K."/>
            <person name="Wissotski M."/>
            <person name="Liu L."/>
            <person name="Talag J."/>
            <person name="Goicoechea J."/>
            <person name="Angelova A."/>
            <person name="Jetty R."/>
            <person name="Kudrna D."/>
            <person name="Golser W."/>
            <person name="Rivera L."/>
            <person name="Zhang J."/>
            <person name="Wing R."/>
        </authorList>
    </citation>
    <scope>NUCLEOTIDE SEQUENCE</scope>
</reference>